<dbReference type="AlphaFoldDB" id="A0A940XHW2"/>
<proteinExistence type="predicted"/>
<reference evidence="1" key="1">
    <citation type="submission" date="2021-04" db="EMBL/GenBank/DDBJ databases">
        <title>Genome seq and assembly of Streptomyces sp. RG38.</title>
        <authorList>
            <person name="Chhetri G."/>
        </authorList>
    </citation>
    <scope>NUCLEOTIDE SEQUENCE</scope>
    <source>
        <strain evidence="1">RG38</strain>
    </source>
</reference>
<sequence length="117" mass="11709">MAYQRRIITESIRLTGSPVASGSSVVWRAPVPCTVVKVHGYRSGGAGAVVNAKIGSKAVLASNLTAGSSVFASASPAGTDGRMAEGAVLALDVISGDATTVIIQADIAIDADVNDLP</sequence>
<evidence type="ECO:0008006" key="3">
    <source>
        <dbReference type="Google" id="ProtNLM"/>
    </source>
</evidence>
<comment type="caution">
    <text evidence="1">The sequence shown here is derived from an EMBL/GenBank/DDBJ whole genome shotgun (WGS) entry which is preliminary data.</text>
</comment>
<dbReference type="RefSeq" id="WP_210872302.1">
    <property type="nucleotide sequence ID" value="NZ_JAGPNL010000003.1"/>
</dbReference>
<gene>
    <name evidence="1" type="ORF">J5Y05_14480</name>
</gene>
<protein>
    <recommendedName>
        <fullName evidence="3">DUF2190 domain-containing protein</fullName>
    </recommendedName>
</protein>
<evidence type="ECO:0000313" key="2">
    <source>
        <dbReference type="Proteomes" id="UP000677875"/>
    </source>
</evidence>
<dbReference type="Proteomes" id="UP000677875">
    <property type="component" value="Unassembled WGS sequence"/>
</dbReference>
<accession>A0A940XHW2</accession>
<organism evidence="1 2">
    <name type="scientific">Streptomyces tagetis</name>
    <dbReference type="NCBI Taxonomy" id="2820809"/>
    <lineage>
        <taxon>Bacteria</taxon>
        <taxon>Bacillati</taxon>
        <taxon>Actinomycetota</taxon>
        <taxon>Actinomycetes</taxon>
        <taxon>Kitasatosporales</taxon>
        <taxon>Streptomycetaceae</taxon>
        <taxon>Streptomyces</taxon>
    </lineage>
</organism>
<evidence type="ECO:0000313" key="1">
    <source>
        <dbReference type="EMBL" id="MBQ0827707.1"/>
    </source>
</evidence>
<keyword evidence="2" id="KW-1185">Reference proteome</keyword>
<name>A0A940XHW2_9ACTN</name>
<dbReference type="EMBL" id="JAGPNL010000003">
    <property type="protein sequence ID" value="MBQ0827707.1"/>
    <property type="molecule type" value="Genomic_DNA"/>
</dbReference>